<dbReference type="GO" id="GO:0015648">
    <property type="term" value="F:lipid-linked peptidoglycan transporter activity"/>
    <property type="evidence" value="ECO:0007669"/>
    <property type="project" value="UniProtKB-UniRule"/>
</dbReference>
<keyword evidence="8 9" id="KW-0813">Transport</keyword>
<dbReference type="AlphaFoldDB" id="A0A1H2K0B3"/>
<feature type="transmembrane region" description="Helical" evidence="8">
    <location>
        <begin position="152"/>
        <end position="173"/>
    </location>
</feature>
<dbReference type="NCBIfam" id="TIGR01695">
    <property type="entry name" value="murJ_mviN"/>
    <property type="match status" value="1"/>
</dbReference>
<feature type="transmembrane region" description="Helical" evidence="8">
    <location>
        <begin position="288"/>
        <end position="309"/>
    </location>
</feature>
<feature type="transmembrane region" description="Helical" evidence="8">
    <location>
        <begin position="180"/>
        <end position="201"/>
    </location>
</feature>
<evidence type="ECO:0000256" key="8">
    <source>
        <dbReference type="HAMAP-Rule" id="MF_02078"/>
    </source>
</evidence>
<dbReference type="HAMAP" id="MF_02078">
    <property type="entry name" value="MurJ_MviN"/>
    <property type="match status" value="1"/>
</dbReference>
<evidence type="ECO:0000256" key="9">
    <source>
        <dbReference type="PIRNR" id="PIRNR002869"/>
    </source>
</evidence>
<evidence type="ECO:0000256" key="2">
    <source>
        <dbReference type="ARBA" id="ARBA00022475"/>
    </source>
</evidence>
<feature type="transmembrane region" description="Helical" evidence="8">
    <location>
        <begin position="21"/>
        <end position="43"/>
    </location>
</feature>
<dbReference type="GO" id="GO:0005886">
    <property type="term" value="C:plasma membrane"/>
    <property type="evidence" value="ECO:0007669"/>
    <property type="project" value="UniProtKB-SubCell"/>
</dbReference>
<accession>A0A1H2K0B3</accession>
<comment type="similarity">
    <text evidence="8 9">Belongs to the MurJ/MviN family.</text>
</comment>
<dbReference type="STRING" id="419479.SAMN04488563_3280"/>
<keyword evidence="3 8" id="KW-0812">Transmembrane</keyword>
<dbReference type="EMBL" id="LT629791">
    <property type="protein sequence ID" value="SDU62120.1"/>
    <property type="molecule type" value="Genomic_DNA"/>
</dbReference>
<evidence type="ECO:0000313" key="10">
    <source>
        <dbReference type="EMBL" id="SDU62120.1"/>
    </source>
</evidence>
<evidence type="ECO:0000256" key="6">
    <source>
        <dbReference type="ARBA" id="ARBA00022989"/>
    </source>
</evidence>
<feature type="transmembrane region" description="Helical" evidence="8">
    <location>
        <begin position="330"/>
        <end position="352"/>
    </location>
</feature>
<evidence type="ECO:0000256" key="1">
    <source>
        <dbReference type="ARBA" id="ARBA00004651"/>
    </source>
</evidence>
<name>A0A1H2K0B3_9ACTN</name>
<evidence type="ECO:0000256" key="7">
    <source>
        <dbReference type="ARBA" id="ARBA00023136"/>
    </source>
</evidence>
<keyword evidence="5 8" id="KW-0573">Peptidoglycan synthesis</keyword>
<keyword evidence="2 8" id="KW-1003">Cell membrane</keyword>
<comment type="function">
    <text evidence="8 9">Involved in peptidoglycan biosynthesis. Transports lipid-linked peptidoglycan precursors from the inner to the outer leaflet of the cytoplasmic membrane.</text>
</comment>
<organism evidence="10 11">
    <name type="scientific">Jiangella alkaliphila</name>
    <dbReference type="NCBI Taxonomy" id="419479"/>
    <lineage>
        <taxon>Bacteria</taxon>
        <taxon>Bacillati</taxon>
        <taxon>Actinomycetota</taxon>
        <taxon>Actinomycetes</taxon>
        <taxon>Jiangellales</taxon>
        <taxon>Jiangellaceae</taxon>
        <taxon>Jiangella</taxon>
    </lineage>
</organism>
<feature type="transmembrane region" description="Helical" evidence="8">
    <location>
        <begin position="109"/>
        <end position="132"/>
    </location>
</feature>
<dbReference type="GO" id="GO:0008360">
    <property type="term" value="P:regulation of cell shape"/>
    <property type="evidence" value="ECO:0007669"/>
    <property type="project" value="UniProtKB-UniRule"/>
</dbReference>
<dbReference type="InterPro" id="IPR004268">
    <property type="entry name" value="MurJ"/>
</dbReference>
<dbReference type="GO" id="GO:0071555">
    <property type="term" value="P:cell wall organization"/>
    <property type="evidence" value="ECO:0007669"/>
    <property type="project" value="UniProtKB-UniRule"/>
</dbReference>
<dbReference type="Pfam" id="PF03023">
    <property type="entry name" value="MurJ"/>
    <property type="match status" value="1"/>
</dbReference>
<keyword evidence="11" id="KW-1185">Reference proteome</keyword>
<proteinExistence type="inferred from homology"/>
<dbReference type="PANTHER" id="PTHR47019">
    <property type="entry name" value="LIPID II FLIPPASE MURJ"/>
    <property type="match status" value="1"/>
</dbReference>
<reference evidence="11" key="1">
    <citation type="submission" date="2016-10" db="EMBL/GenBank/DDBJ databases">
        <authorList>
            <person name="Varghese N."/>
            <person name="Submissions S."/>
        </authorList>
    </citation>
    <scope>NUCLEOTIDE SEQUENCE [LARGE SCALE GENOMIC DNA]</scope>
    <source>
        <strain evidence="11">DSM 45079</strain>
    </source>
</reference>
<feature type="transmembrane region" description="Helical" evidence="8">
    <location>
        <begin position="63"/>
        <end position="88"/>
    </location>
</feature>
<feature type="transmembrane region" description="Helical" evidence="8">
    <location>
        <begin position="490"/>
        <end position="511"/>
    </location>
</feature>
<dbReference type="CDD" id="cd13123">
    <property type="entry name" value="MATE_MurJ_like"/>
    <property type="match status" value="1"/>
</dbReference>
<dbReference type="InterPro" id="IPR051050">
    <property type="entry name" value="Lipid_II_flippase_MurJ/MviN"/>
</dbReference>
<keyword evidence="6 8" id="KW-1133">Transmembrane helix</keyword>
<dbReference type="PANTHER" id="PTHR47019:SF1">
    <property type="entry name" value="LIPID II FLIPPASE MURJ"/>
    <property type="match status" value="1"/>
</dbReference>
<dbReference type="PIRSF" id="PIRSF002869">
    <property type="entry name" value="MviN"/>
    <property type="match status" value="1"/>
</dbReference>
<feature type="transmembrane region" description="Helical" evidence="8">
    <location>
        <begin position="402"/>
        <end position="423"/>
    </location>
</feature>
<sequence length="534" mass="55439">MNRRRPVSLGTDVRPRGRRRRLSIAGAAILITVLTAVSTVMGLARDVVIAAVFGAGGELDGYFVALGLMNVALGLLAGAMSKAAVPVLSRQYAAEDGTRRSRRRSRTTMSVAISVTVVGLGVATLVMQLFAAEIVAVLAPGFGPAEAESAQQLTRIVLIATVLIAGTNLLAAAAQSRRTFFWSAIQGVPFNLAMIVAAAVFGPEYGVTALAWGFVVGSAARLLVQLPPLRRIGLRLRPSLRLDDPDFRAMVRMIPPLLLGSAIGNVNTLVDRAVGSTVGDGVISSLSYAWRLVSLADTVLIASLLVALYPALSTAADDTAELRRLVDRGLSATVVVLVPICVGTAVAAGPVVETVFQRGEFSADDASTTATALLWYAPAVLALGWREVIVRASYALDDTRRPVAVAVVAMVVNVAGDLTLGIAYGIPGLAASTSLSLVVAAVGNTWLLSRRHDAVAVGALWGLLGRTTASAAATLGAALGVAWLVRDLPAIAQVAAVGTVCLTVFAAAALLQRGPEASVLRDATRLLRRPRARA</sequence>
<dbReference type="Proteomes" id="UP000182977">
    <property type="component" value="Chromosome I"/>
</dbReference>
<evidence type="ECO:0000313" key="11">
    <source>
        <dbReference type="Proteomes" id="UP000182977"/>
    </source>
</evidence>
<dbReference type="GO" id="GO:0034204">
    <property type="term" value="P:lipid translocation"/>
    <property type="evidence" value="ECO:0007669"/>
    <property type="project" value="TreeGrafter"/>
</dbReference>
<dbReference type="PRINTS" id="PR01806">
    <property type="entry name" value="VIRFACTRMVIN"/>
</dbReference>
<dbReference type="UniPathway" id="UPA00219"/>
<keyword evidence="7 8" id="KW-0472">Membrane</keyword>
<gene>
    <name evidence="8" type="primary">murJ</name>
    <name evidence="10" type="ORF">SAMN04488563_3280</name>
</gene>
<keyword evidence="4 8" id="KW-0133">Cell shape</keyword>
<keyword evidence="8 9" id="KW-0961">Cell wall biogenesis/degradation</keyword>
<evidence type="ECO:0000256" key="3">
    <source>
        <dbReference type="ARBA" id="ARBA00022692"/>
    </source>
</evidence>
<evidence type="ECO:0000256" key="5">
    <source>
        <dbReference type="ARBA" id="ARBA00022984"/>
    </source>
</evidence>
<feature type="transmembrane region" description="Helical" evidence="8">
    <location>
        <begin position="460"/>
        <end position="484"/>
    </location>
</feature>
<protein>
    <recommendedName>
        <fullName evidence="8">Probable lipid II flippase MurJ</fullName>
    </recommendedName>
</protein>
<comment type="subcellular location">
    <subcellularLocation>
        <location evidence="1 8">Cell membrane</location>
        <topology evidence="1 8">Multi-pass membrane protein</topology>
    </subcellularLocation>
</comment>
<feature type="transmembrane region" description="Helical" evidence="8">
    <location>
        <begin position="372"/>
        <end position="390"/>
    </location>
</feature>
<feature type="transmembrane region" description="Helical" evidence="8">
    <location>
        <begin position="429"/>
        <end position="448"/>
    </location>
</feature>
<comment type="pathway">
    <text evidence="8">Cell wall biogenesis; peptidoglycan biosynthesis.</text>
</comment>
<dbReference type="GO" id="GO:0009252">
    <property type="term" value="P:peptidoglycan biosynthetic process"/>
    <property type="evidence" value="ECO:0007669"/>
    <property type="project" value="UniProtKB-UniRule"/>
</dbReference>
<evidence type="ECO:0000256" key="4">
    <source>
        <dbReference type="ARBA" id="ARBA00022960"/>
    </source>
</evidence>